<dbReference type="Pfam" id="PF13365">
    <property type="entry name" value="Trypsin_2"/>
    <property type="match status" value="1"/>
</dbReference>
<organism evidence="1 2">
    <name type="scientific">Leersia perrieri</name>
    <dbReference type="NCBI Taxonomy" id="77586"/>
    <lineage>
        <taxon>Eukaryota</taxon>
        <taxon>Viridiplantae</taxon>
        <taxon>Streptophyta</taxon>
        <taxon>Embryophyta</taxon>
        <taxon>Tracheophyta</taxon>
        <taxon>Spermatophyta</taxon>
        <taxon>Magnoliopsida</taxon>
        <taxon>Liliopsida</taxon>
        <taxon>Poales</taxon>
        <taxon>Poaceae</taxon>
        <taxon>BOP clade</taxon>
        <taxon>Oryzoideae</taxon>
        <taxon>Oryzeae</taxon>
        <taxon>Oryzinae</taxon>
        <taxon>Leersia</taxon>
    </lineage>
</organism>
<dbReference type="STRING" id="77586.A0A0D9XIF5"/>
<dbReference type="HOGENOM" id="CLU_1066931_0_0_1"/>
<evidence type="ECO:0000313" key="1">
    <source>
        <dbReference type="EnsemblPlants" id="LPERR10G03650.2"/>
    </source>
</evidence>
<dbReference type="PANTHER" id="PTHR18868:SF37">
    <property type="entry name" value="OS07G0665300 PROTEIN"/>
    <property type="match status" value="1"/>
</dbReference>
<dbReference type="SUPFAM" id="SSF50494">
    <property type="entry name" value="Trypsin-like serine proteases"/>
    <property type="match status" value="1"/>
</dbReference>
<dbReference type="PANTHER" id="PTHR18868">
    <property type="entry name" value="OS07G0665300 PROTEIN-RELATED"/>
    <property type="match status" value="1"/>
</dbReference>
<dbReference type="AlphaFoldDB" id="A0A0D9XIF5"/>
<dbReference type="Gramene" id="LPERR10G03650.2">
    <property type="protein sequence ID" value="LPERR10G03650.2"/>
    <property type="gene ID" value="LPERR10G03650"/>
</dbReference>
<reference evidence="1 2" key="1">
    <citation type="submission" date="2012-08" db="EMBL/GenBank/DDBJ databases">
        <title>Oryza genome evolution.</title>
        <authorList>
            <person name="Wing R.A."/>
        </authorList>
    </citation>
    <scope>NUCLEOTIDE SEQUENCE</scope>
</reference>
<proteinExistence type="predicted"/>
<dbReference type="eggNOG" id="KOG1320">
    <property type="taxonomic scope" value="Eukaryota"/>
</dbReference>
<dbReference type="InterPro" id="IPR009003">
    <property type="entry name" value="Peptidase_S1_PA"/>
</dbReference>
<accession>A0A0D9XIF5</accession>
<dbReference type="Proteomes" id="UP000032180">
    <property type="component" value="Chromosome 10"/>
</dbReference>
<keyword evidence="2" id="KW-1185">Reference proteome</keyword>
<dbReference type="EnsemblPlants" id="LPERR10G03650.2">
    <property type="protein sequence ID" value="LPERR10G03650.2"/>
    <property type="gene ID" value="LPERR10G03650"/>
</dbReference>
<evidence type="ECO:0000313" key="2">
    <source>
        <dbReference type="Proteomes" id="UP000032180"/>
    </source>
</evidence>
<sequence length="284" mass="31387">MARKKRRCGRSASAIEKQKDFRSYINPKVGMRLVNTFEECFEKLRGEEHPQDKLAALTVSRSVVSLASYQGRTRVFACTGTIIKRDASTMSILTSASLVRCSNDENKLANKLKIKILLPNGKSVEGKLWKYDLHYNIAVVNIKDFPDLCPAFLYSHIGAGKVVAIGRVFESGELMTTTGILRYNNSNLDCQELMISTCKITKAGIGGPLISTGGNFIGMNFYVKEGTPFLPGSILLKCLRHLELFGLAGDQKTCGKHQFHELILEKAGDTSEQVEAIPLEMVCT</sequence>
<protein>
    <submittedName>
        <fullName evidence="1">Uncharacterized protein</fullName>
    </submittedName>
</protein>
<dbReference type="Gene3D" id="2.40.10.120">
    <property type="match status" value="1"/>
</dbReference>
<reference evidence="1" key="3">
    <citation type="submission" date="2015-04" db="UniProtKB">
        <authorList>
            <consortium name="EnsemblPlants"/>
        </authorList>
    </citation>
    <scope>IDENTIFICATION</scope>
</reference>
<name>A0A0D9XIF5_9ORYZ</name>
<reference evidence="2" key="2">
    <citation type="submission" date="2013-12" db="EMBL/GenBank/DDBJ databases">
        <authorList>
            <person name="Yu Y."/>
            <person name="Lee S."/>
            <person name="de Baynast K."/>
            <person name="Wissotski M."/>
            <person name="Liu L."/>
            <person name="Talag J."/>
            <person name="Goicoechea J."/>
            <person name="Angelova A."/>
            <person name="Jetty R."/>
            <person name="Kudrna D."/>
            <person name="Golser W."/>
            <person name="Rivera L."/>
            <person name="Zhang J."/>
            <person name="Wing R."/>
        </authorList>
    </citation>
    <scope>NUCLEOTIDE SEQUENCE</scope>
</reference>